<comment type="caution">
    <text evidence="3">The sequence shown here is derived from an EMBL/GenBank/DDBJ whole genome shotgun (WGS) entry which is preliminary data.</text>
</comment>
<evidence type="ECO:0000256" key="1">
    <source>
        <dbReference type="SAM" id="Coils"/>
    </source>
</evidence>
<keyword evidence="1" id="KW-0175">Coiled coil</keyword>
<keyword evidence="4" id="KW-1185">Reference proteome</keyword>
<dbReference type="Proteomes" id="UP000265691">
    <property type="component" value="Unassembled WGS sequence"/>
</dbReference>
<evidence type="ECO:0000259" key="2">
    <source>
        <dbReference type="Pfam" id="PF25876"/>
    </source>
</evidence>
<evidence type="ECO:0000313" key="3">
    <source>
        <dbReference type="EMBL" id="RIY34107.1"/>
    </source>
</evidence>
<accession>A0A3A1YD87</accession>
<sequence length="324" mass="35102">MKKGLLISLVALCVIGGGAATYFYKHSTDLPAYVVSSNSRVTVERYDVASLYAGKVETVEVSEGQFVDKDQILVTVSSDQARARLSAAQAALESAKNNLEASKSQVVSAQQALDVAQLDFNNAKSLRKQNLISATEYSQRQANFNSAQAQLEAAQATVNVAQAQISQAQATVNEAQSTLNDLAVKAPISGRVEYKLVNPGIVIGNGGRVVSLLDPSDVYVNVFLTTDQVNNLSINNEARVVIDGLDAVFPAKVTYIDSSAQFTPKSVETKEERTKLVFKVKLQVDKDVALRYKNYFRNGITTMGYVKLNNGGQWPSSLQIKLPE</sequence>
<protein>
    <recommendedName>
        <fullName evidence="2">Multidrug resistance protein MdtA-like alpha-helical hairpin domain-containing protein</fullName>
    </recommendedName>
</protein>
<dbReference type="EMBL" id="NRHC01000016">
    <property type="protein sequence ID" value="RIY34107.1"/>
    <property type="molecule type" value="Genomic_DNA"/>
</dbReference>
<dbReference type="PANTHER" id="PTHR30438:SF2">
    <property type="entry name" value="MEMBRANE PROTEIN"/>
    <property type="match status" value="1"/>
</dbReference>
<dbReference type="GO" id="GO:0005886">
    <property type="term" value="C:plasma membrane"/>
    <property type="evidence" value="ECO:0007669"/>
    <property type="project" value="TreeGrafter"/>
</dbReference>
<dbReference type="InterPro" id="IPR011053">
    <property type="entry name" value="Single_hybrid_motif"/>
</dbReference>
<reference evidence="3 4" key="1">
    <citation type="submission" date="2017-08" db="EMBL/GenBank/DDBJ databases">
        <title>Reclassification of Bisgaard taxon 37 and 44.</title>
        <authorList>
            <person name="Christensen H."/>
        </authorList>
    </citation>
    <scope>NUCLEOTIDE SEQUENCE [LARGE SCALE GENOMIC DNA]</scope>
    <source>
        <strain evidence="3 4">B96_3</strain>
    </source>
</reference>
<organism evidence="3 4">
    <name type="scientific">Psittacicella hinzii</name>
    <dbReference type="NCBI Taxonomy" id="2028575"/>
    <lineage>
        <taxon>Bacteria</taxon>
        <taxon>Pseudomonadati</taxon>
        <taxon>Pseudomonadota</taxon>
        <taxon>Gammaproteobacteria</taxon>
        <taxon>Pasteurellales</taxon>
        <taxon>Psittacicellaceae</taxon>
        <taxon>Psittacicella</taxon>
    </lineage>
</organism>
<feature type="coiled-coil region" evidence="1">
    <location>
        <begin position="78"/>
        <end position="112"/>
    </location>
</feature>
<dbReference type="Gene3D" id="2.40.50.100">
    <property type="match status" value="1"/>
</dbReference>
<dbReference type="Pfam" id="PF25876">
    <property type="entry name" value="HH_MFP_RND"/>
    <property type="match status" value="1"/>
</dbReference>
<gene>
    <name evidence="3" type="ORF">CKF54_01340</name>
</gene>
<dbReference type="SUPFAM" id="SSF111369">
    <property type="entry name" value="HlyD-like secretion proteins"/>
    <property type="match status" value="1"/>
</dbReference>
<dbReference type="GO" id="GO:0015562">
    <property type="term" value="F:efflux transmembrane transporter activity"/>
    <property type="evidence" value="ECO:0007669"/>
    <property type="project" value="InterPro"/>
</dbReference>
<dbReference type="PANTHER" id="PTHR30438">
    <property type="entry name" value="36 KDA ANTIGEN-RELATED"/>
    <property type="match status" value="1"/>
</dbReference>
<dbReference type="AlphaFoldDB" id="A0A3A1YD87"/>
<proteinExistence type="predicted"/>
<name>A0A3A1YD87_9GAMM</name>
<dbReference type="RefSeq" id="WP_119524488.1">
    <property type="nucleotide sequence ID" value="NZ_NRHC01000016.1"/>
</dbReference>
<dbReference type="OrthoDB" id="9778236at2"/>
<feature type="coiled-coil region" evidence="1">
    <location>
        <begin position="144"/>
        <end position="185"/>
    </location>
</feature>
<dbReference type="Gene3D" id="1.10.287.470">
    <property type="entry name" value="Helix hairpin bin"/>
    <property type="match status" value="1"/>
</dbReference>
<evidence type="ECO:0000313" key="4">
    <source>
        <dbReference type="Proteomes" id="UP000265691"/>
    </source>
</evidence>
<dbReference type="InterPro" id="IPR058624">
    <property type="entry name" value="MdtA-like_HH"/>
</dbReference>
<dbReference type="SUPFAM" id="SSF51230">
    <property type="entry name" value="Single hybrid motif"/>
    <property type="match status" value="1"/>
</dbReference>
<dbReference type="SUPFAM" id="SSF56954">
    <property type="entry name" value="Outer membrane efflux proteins (OEP)"/>
    <property type="match status" value="1"/>
</dbReference>
<dbReference type="Gene3D" id="2.40.30.170">
    <property type="match status" value="1"/>
</dbReference>
<feature type="domain" description="Multidrug resistance protein MdtA-like alpha-helical hairpin" evidence="2">
    <location>
        <begin position="100"/>
        <end position="165"/>
    </location>
</feature>